<proteinExistence type="predicted"/>
<name>A0A377BM59_ECOLX</name>
<organism evidence="1 2">
    <name type="scientific">Escherichia coli</name>
    <dbReference type="NCBI Taxonomy" id="562"/>
    <lineage>
        <taxon>Bacteria</taxon>
        <taxon>Pseudomonadati</taxon>
        <taxon>Pseudomonadota</taxon>
        <taxon>Gammaproteobacteria</taxon>
        <taxon>Enterobacterales</taxon>
        <taxon>Enterobacteriaceae</taxon>
        <taxon>Escherichia</taxon>
    </lineage>
</organism>
<dbReference type="Proteomes" id="UP000254255">
    <property type="component" value="Unassembled WGS sequence"/>
</dbReference>
<sequence>MRITLTMSTDIIHFRNFSISRIPARLLLPFSITASKGSIQRTAWQYVIEAGGSGTIIGCVSVPVSGCIALARKRYAYLSSPPATSAGTGRSQVFSRRRISRYSMTVFSVPGIDQRVKAVGVLCYLVKPIEVESLCSYHRRLQRVIIT</sequence>
<accession>A0A377BM59</accession>
<reference evidence="1 2" key="1">
    <citation type="submission" date="2018-06" db="EMBL/GenBank/DDBJ databases">
        <authorList>
            <consortium name="Pathogen Informatics"/>
            <person name="Doyle S."/>
        </authorList>
    </citation>
    <scope>NUCLEOTIDE SEQUENCE [LARGE SCALE GENOMIC DNA]</scope>
    <source>
        <strain evidence="1 2">NCTC13148</strain>
    </source>
</reference>
<dbReference type="EMBL" id="UGET01000004">
    <property type="protein sequence ID" value="STL71659.1"/>
    <property type="molecule type" value="Genomic_DNA"/>
</dbReference>
<protein>
    <submittedName>
        <fullName evidence="1">Uncharacterized protein</fullName>
    </submittedName>
</protein>
<evidence type="ECO:0000313" key="2">
    <source>
        <dbReference type="Proteomes" id="UP000254255"/>
    </source>
</evidence>
<gene>
    <name evidence="1" type="ORF">NCTC13148_01377</name>
</gene>
<evidence type="ECO:0000313" key="1">
    <source>
        <dbReference type="EMBL" id="STL71659.1"/>
    </source>
</evidence>
<dbReference type="AlphaFoldDB" id="A0A377BM59"/>